<dbReference type="Proteomes" id="UP001607303">
    <property type="component" value="Unassembled WGS sequence"/>
</dbReference>
<organism evidence="2 3">
    <name type="scientific">Vespula maculifrons</name>
    <name type="common">Eastern yellow jacket</name>
    <name type="synonym">Wasp</name>
    <dbReference type="NCBI Taxonomy" id="7453"/>
    <lineage>
        <taxon>Eukaryota</taxon>
        <taxon>Metazoa</taxon>
        <taxon>Ecdysozoa</taxon>
        <taxon>Arthropoda</taxon>
        <taxon>Hexapoda</taxon>
        <taxon>Insecta</taxon>
        <taxon>Pterygota</taxon>
        <taxon>Neoptera</taxon>
        <taxon>Endopterygota</taxon>
        <taxon>Hymenoptera</taxon>
        <taxon>Apocrita</taxon>
        <taxon>Aculeata</taxon>
        <taxon>Vespoidea</taxon>
        <taxon>Vespidae</taxon>
        <taxon>Vespinae</taxon>
        <taxon>Vespula</taxon>
    </lineage>
</organism>
<keyword evidence="3" id="KW-1185">Reference proteome</keyword>
<comment type="caution">
    <text evidence="2">The sequence shown here is derived from an EMBL/GenBank/DDBJ whole genome shotgun (WGS) entry which is preliminary data.</text>
</comment>
<reference evidence="2 3" key="1">
    <citation type="journal article" date="2024" name="Ann. Entomol. Soc. Am.">
        <title>Genomic analyses of the southern and eastern yellowjacket wasps (Hymenoptera: Vespidae) reveal evolutionary signatures of social life.</title>
        <authorList>
            <person name="Catto M.A."/>
            <person name="Caine P.B."/>
            <person name="Orr S.E."/>
            <person name="Hunt B.G."/>
            <person name="Goodisman M.A.D."/>
        </authorList>
    </citation>
    <scope>NUCLEOTIDE SEQUENCE [LARGE SCALE GENOMIC DNA]</scope>
    <source>
        <strain evidence="2">232</strain>
        <tissue evidence="2">Head and thorax</tissue>
    </source>
</reference>
<dbReference type="EMBL" id="JAYRBN010000063">
    <property type="protein sequence ID" value="KAL2738060.1"/>
    <property type="molecule type" value="Genomic_DNA"/>
</dbReference>
<evidence type="ECO:0000313" key="2">
    <source>
        <dbReference type="EMBL" id="KAL2738060.1"/>
    </source>
</evidence>
<sequence length="69" mass="7918">MSGTPAIGWRMIVLNTGDKHGTIEDVKKQEKNKKQVVMVNTDDKGRSKKKEEKRVCGRNRKMGSIRMRC</sequence>
<evidence type="ECO:0000256" key="1">
    <source>
        <dbReference type="SAM" id="MobiDB-lite"/>
    </source>
</evidence>
<feature type="region of interest" description="Disordered" evidence="1">
    <location>
        <begin position="41"/>
        <end position="69"/>
    </location>
</feature>
<evidence type="ECO:0000313" key="3">
    <source>
        <dbReference type="Proteomes" id="UP001607303"/>
    </source>
</evidence>
<dbReference type="AlphaFoldDB" id="A0ABD2BZ96"/>
<accession>A0ABD2BZ96</accession>
<proteinExistence type="predicted"/>
<name>A0ABD2BZ96_VESMC</name>
<gene>
    <name evidence="2" type="ORF">V1477_011419</name>
</gene>
<feature type="compositionally biased region" description="Basic and acidic residues" evidence="1">
    <location>
        <begin position="41"/>
        <end position="55"/>
    </location>
</feature>
<feature type="compositionally biased region" description="Basic residues" evidence="1">
    <location>
        <begin position="56"/>
        <end position="69"/>
    </location>
</feature>
<protein>
    <submittedName>
        <fullName evidence="2">Uncharacterized protein</fullName>
    </submittedName>
</protein>